<keyword evidence="7 8" id="KW-0472">Membrane</keyword>
<reference evidence="9" key="1">
    <citation type="submission" date="2020-11" db="EMBL/GenBank/DDBJ databases">
        <title>Halonatronomonas betainensis gen. nov., sp. nov. a novel haloalkaliphilic representative of the family Halanaerobiacae capable of betaine degradation.</title>
        <authorList>
            <person name="Boltyanskaya Y."/>
            <person name="Kevbrin V."/>
            <person name="Detkova E."/>
            <person name="Grouzdev D.S."/>
            <person name="Koziaeva V."/>
            <person name="Zhilina T."/>
        </authorList>
    </citation>
    <scope>NUCLEOTIDE SEQUENCE</scope>
    <source>
        <strain evidence="9">Z-7014</strain>
    </source>
</reference>
<feature type="transmembrane region" description="Helical" evidence="8">
    <location>
        <begin position="286"/>
        <end position="305"/>
    </location>
</feature>
<feature type="transmembrane region" description="Helical" evidence="8">
    <location>
        <begin position="103"/>
        <end position="122"/>
    </location>
</feature>
<feature type="transmembrane region" description="Helical" evidence="8">
    <location>
        <begin position="194"/>
        <end position="213"/>
    </location>
</feature>
<evidence type="ECO:0000313" key="10">
    <source>
        <dbReference type="Proteomes" id="UP000621436"/>
    </source>
</evidence>
<dbReference type="EMBL" id="JADPIE010000001">
    <property type="protein sequence ID" value="MBF8435771.1"/>
    <property type="molecule type" value="Genomic_DNA"/>
</dbReference>
<comment type="caution">
    <text evidence="9">The sequence shown here is derived from an EMBL/GenBank/DDBJ whole genome shotgun (WGS) entry which is preliminary data.</text>
</comment>
<dbReference type="GO" id="GO:0055085">
    <property type="term" value="P:transmembrane transport"/>
    <property type="evidence" value="ECO:0007669"/>
    <property type="project" value="InterPro"/>
</dbReference>
<feature type="transmembrane region" description="Helical" evidence="8">
    <location>
        <begin position="225"/>
        <end position="246"/>
    </location>
</feature>
<feature type="transmembrane region" description="Helical" evidence="8">
    <location>
        <begin position="163"/>
        <end position="182"/>
    </location>
</feature>
<dbReference type="Pfam" id="PF03547">
    <property type="entry name" value="Mem_trans"/>
    <property type="match status" value="2"/>
</dbReference>
<keyword evidence="10" id="KW-1185">Reference proteome</keyword>
<evidence type="ECO:0000256" key="6">
    <source>
        <dbReference type="ARBA" id="ARBA00022989"/>
    </source>
</evidence>
<keyword evidence="5 8" id="KW-0812">Transmembrane</keyword>
<protein>
    <submittedName>
        <fullName evidence="9">AEC family transporter</fullName>
    </submittedName>
</protein>
<evidence type="ECO:0000256" key="8">
    <source>
        <dbReference type="SAM" id="Phobius"/>
    </source>
</evidence>
<dbReference type="Proteomes" id="UP000621436">
    <property type="component" value="Unassembled WGS sequence"/>
</dbReference>
<feature type="transmembrane region" description="Helical" evidence="8">
    <location>
        <begin position="36"/>
        <end position="56"/>
    </location>
</feature>
<dbReference type="PANTHER" id="PTHR36838">
    <property type="entry name" value="AUXIN EFFLUX CARRIER FAMILY PROTEIN"/>
    <property type="match status" value="1"/>
</dbReference>
<evidence type="ECO:0000256" key="3">
    <source>
        <dbReference type="ARBA" id="ARBA00022448"/>
    </source>
</evidence>
<name>A0A931AQ49_9FIRM</name>
<dbReference type="InterPro" id="IPR038770">
    <property type="entry name" value="Na+/solute_symporter_sf"/>
</dbReference>
<feature type="transmembrane region" description="Helical" evidence="8">
    <location>
        <begin position="252"/>
        <end position="274"/>
    </location>
</feature>
<keyword evidence="3" id="KW-0813">Transport</keyword>
<dbReference type="InterPro" id="IPR004776">
    <property type="entry name" value="Mem_transp_PIN-like"/>
</dbReference>
<comment type="subcellular location">
    <subcellularLocation>
        <location evidence="1">Cell membrane</location>
        <topology evidence="1">Multi-pass membrane protein</topology>
    </subcellularLocation>
</comment>
<gene>
    <name evidence="9" type="ORF">I0Q91_01645</name>
</gene>
<feature type="transmembrane region" description="Helical" evidence="8">
    <location>
        <begin position="128"/>
        <end position="151"/>
    </location>
</feature>
<proteinExistence type="inferred from homology"/>
<evidence type="ECO:0000256" key="4">
    <source>
        <dbReference type="ARBA" id="ARBA00022475"/>
    </source>
</evidence>
<keyword evidence="6 8" id="KW-1133">Transmembrane helix</keyword>
<dbReference type="Gene3D" id="1.20.1530.20">
    <property type="match status" value="1"/>
</dbReference>
<feature type="transmembrane region" description="Helical" evidence="8">
    <location>
        <begin position="68"/>
        <end position="91"/>
    </location>
</feature>
<evidence type="ECO:0000256" key="7">
    <source>
        <dbReference type="ARBA" id="ARBA00023136"/>
    </source>
</evidence>
<evidence type="ECO:0000256" key="5">
    <source>
        <dbReference type="ARBA" id="ARBA00022692"/>
    </source>
</evidence>
<feature type="transmembrane region" description="Helical" evidence="8">
    <location>
        <begin position="6"/>
        <end position="24"/>
    </location>
</feature>
<evidence type="ECO:0000313" key="9">
    <source>
        <dbReference type="EMBL" id="MBF8435771.1"/>
    </source>
</evidence>
<dbReference type="AlphaFoldDB" id="A0A931AQ49"/>
<sequence length="308" mass="34657">MPFQIILEQIIALFLILFFGYFLRSREVITRKGQQFLFDLLIDYILPFLIISAMTVEISPELIENTKILFICWVFVYLALIVSANIFKRFIRADDKKQRTFEFLIIFSNVGYMGLPIIGAVYPETGLFYGSLGMIPFNIVIWTYGIYLLSARKKENSDRLQNIINNGVIALGIGFILFITGINLPGPISEAVDMVGDMTFPLSMLVIGSSLFGINIKRVILKPKLVFLSLLRLLVIPVLLLLALSFLPIPEILVGIIVIQAAMPIAANSVIFAARYQGDYQMASEAVFITTLFGIISIPLIIWLINFI</sequence>
<accession>A0A931AQ49</accession>
<evidence type="ECO:0000256" key="2">
    <source>
        <dbReference type="ARBA" id="ARBA00010145"/>
    </source>
</evidence>
<organism evidence="9 10">
    <name type="scientific">Halonatronomonas betaini</name>
    <dbReference type="NCBI Taxonomy" id="2778430"/>
    <lineage>
        <taxon>Bacteria</taxon>
        <taxon>Bacillati</taxon>
        <taxon>Bacillota</taxon>
        <taxon>Clostridia</taxon>
        <taxon>Halanaerobiales</taxon>
        <taxon>Halarsenatibacteraceae</taxon>
        <taxon>Halonatronomonas</taxon>
    </lineage>
</organism>
<dbReference type="RefSeq" id="WP_270452445.1">
    <property type="nucleotide sequence ID" value="NZ_JADPIE010000001.1"/>
</dbReference>
<evidence type="ECO:0000256" key="1">
    <source>
        <dbReference type="ARBA" id="ARBA00004651"/>
    </source>
</evidence>
<dbReference type="PANTHER" id="PTHR36838:SF1">
    <property type="entry name" value="SLR1864 PROTEIN"/>
    <property type="match status" value="1"/>
</dbReference>
<keyword evidence="4" id="KW-1003">Cell membrane</keyword>
<dbReference type="GO" id="GO:0005886">
    <property type="term" value="C:plasma membrane"/>
    <property type="evidence" value="ECO:0007669"/>
    <property type="project" value="UniProtKB-SubCell"/>
</dbReference>
<comment type="similarity">
    <text evidence="2">Belongs to the auxin efflux carrier (TC 2.A.69) family.</text>
</comment>